<gene>
    <name evidence="1" type="ORF">BsIDN1_29050</name>
</gene>
<evidence type="ECO:0000313" key="2">
    <source>
        <dbReference type="Proteomes" id="UP000464658"/>
    </source>
</evidence>
<evidence type="ECO:0000313" key="1">
    <source>
        <dbReference type="EMBL" id="BBP89287.1"/>
    </source>
</evidence>
<dbReference type="Gene3D" id="3.40.50.300">
    <property type="entry name" value="P-loop containing nucleotide triphosphate hydrolases"/>
    <property type="match status" value="1"/>
</dbReference>
<dbReference type="AlphaFoldDB" id="A0A5S9M705"/>
<accession>A0A5S9M705</accession>
<dbReference type="InterPro" id="IPR027417">
    <property type="entry name" value="P-loop_NTPase"/>
</dbReference>
<organism evidence="1 2">
    <name type="scientific">Bacillus safensis</name>
    <dbReference type="NCBI Taxonomy" id="561879"/>
    <lineage>
        <taxon>Bacteria</taxon>
        <taxon>Bacillati</taxon>
        <taxon>Bacillota</taxon>
        <taxon>Bacilli</taxon>
        <taxon>Bacillales</taxon>
        <taxon>Bacillaceae</taxon>
        <taxon>Bacillus</taxon>
    </lineage>
</organism>
<reference evidence="1 2" key="1">
    <citation type="submission" date="2019-12" db="EMBL/GenBank/DDBJ databases">
        <title>Full genome sequence of a Bacillus safensis strain isolated from commercially available natto in Indonesia.</title>
        <authorList>
            <person name="Yoshida M."/>
            <person name="Uomi M."/>
            <person name="Waturangi D."/>
            <person name="Ekaputri J.J."/>
            <person name="Setiamarga D.H.E."/>
        </authorList>
    </citation>
    <scope>NUCLEOTIDE SEQUENCE [LARGE SCALE GENOMIC DNA]</scope>
    <source>
        <strain evidence="1 2">IDN1</strain>
    </source>
</reference>
<name>A0A5S9M705_BACIA</name>
<dbReference type="EMBL" id="AP021906">
    <property type="protein sequence ID" value="BBP89287.1"/>
    <property type="molecule type" value="Genomic_DNA"/>
</dbReference>
<dbReference type="Proteomes" id="UP000464658">
    <property type="component" value="Chromosome"/>
</dbReference>
<proteinExistence type="predicted"/>
<sequence>MDSGLGKEAFSIISQGKVEEILSSKAEERRSIFEEAAGVLKNIKQERKKPKTNCLKRRTT</sequence>
<protein>
    <submittedName>
        <fullName evidence="1">Uncharacterized protein</fullName>
    </submittedName>
</protein>